<feature type="chain" id="PRO_5044795443" description="Secreted protein" evidence="2">
    <location>
        <begin position="18"/>
        <end position="172"/>
    </location>
</feature>
<name>A0ABD0T4M8_LOXSC</name>
<evidence type="ECO:0000313" key="4">
    <source>
        <dbReference type="Proteomes" id="UP001549921"/>
    </source>
</evidence>
<proteinExistence type="predicted"/>
<comment type="caution">
    <text evidence="3">The sequence shown here is derived from an EMBL/GenBank/DDBJ whole genome shotgun (WGS) entry which is preliminary data.</text>
</comment>
<evidence type="ECO:0008006" key="5">
    <source>
        <dbReference type="Google" id="ProtNLM"/>
    </source>
</evidence>
<dbReference type="AlphaFoldDB" id="A0ABD0T4M8"/>
<feature type="signal peptide" evidence="2">
    <location>
        <begin position="1"/>
        <end position="17"/>
    </location>
</feature>
<gene>
    <name evidence="3" type="ORF">ABMA28_001005</name>
</gene>
<dbReference type="Proteomes" id="UP001549921">
    <property type="component" value="Unassembled WGS sequence"/>
</dbReference>
<evidence type="ECO:0000256" key="2">
    <source>
        <dbReference type="SAM" id="SignalP"/>
    </source>
</evidence>
<dbReference type="EMBL" id="JBEDNZ010000010">
    <property type="protein sequence ID" value="KAL0832850.1"/>
    <property type="molecule type" value="Genomic_DNA"/>
</dbReference>
<keyword evidence="2" id="KW-0732">Signal</keyword>
<feature type="region of interest" description="Disordered" evidence="1">
    <location>
        <begin position="40"/>
        <end position="59"/>
    </location>
</feature>
<feature type="compositionally biased region" description="Basic and acidic residues" evidence="1">
    <location>
        <begin position="48"/>
        <end position="59"/>
    </location>
</feature>
<evidence type="ECO:0000256" key="1">
    <source>
        <dbReference type="SAM" id="MobiDB-lite"/>
    </source>
</evidence>
<evidence type="ECO:0000313" key="3">
    <source>
        <dbReference type="EMBL" id="KAL0832850.1"/>
    </source>
</evidence>
<reference evidence="3 4" key="1">
    <citation type="submission" date="2024-06" db="EMBL/GenBank/DDBJ databases">
        <title>A chromosome-level genome assembly of beet webworm, Loxostege sticticalis.</title>
        <authorList>
            <person name="Zhang Y."/>
        </authorList>
    </citation>
    <scope>NUCLEOTIDE SEQUENCE [LARGE SCALE GENOMIC DNA]</scope>
    <source>
        <strain evidence="3">AQ028</strain>
        <tissue evidence="3">Male pupae</tissue>
    </source>
</reference>
<organism evidence="3 4">
    <name type="scientific">Loxostege sticticalis</name>
    <name type="common">Beet webworm moth</name>
    <dbReference type="NCBI Taxonomy" id="481309"/>
    <lineage>
        <taxon>Eukaryota</taxon>
        <taxon>Metazoa</taxon>
        <taxon>Ecdysozoa</taxon>
        <taxon>Arthropoda</taxon>
        <taxon>Hexapoda</taxon>
        <taxon>Insecta</taxon>
        <taxon>Pterygota</taxon>
        <taxon>Neoptera</taxon>
        <taxon>Endopterygota</taxon>
        <taxon>Lepidoptera</taxon>
        <taxon>Glossata</taxon>
        <taxon>Ditrysia</taxon>
        <taxon>Pyraloidea</taxon>
        <taxon>Crambidae</taxon>
        <taxon>Pyraustinae</taxon>
        <taxon>Loxostege</taxon>
    </lineage>
</organism>
<accession>A0ABD0T4M8</accession>
<protein>
    <recommendedName>
        <fullName evidence="5">Secreted protein</fullName>
    </recommendedName>
</protein>
<sequence length="172" mass="19314">MFKKIISFFVIISCIAAEVNHDFKDASCLEKDCQKGDMLEASRGTTDASDKENEPSPLDTVRHKIMDDGLEAAVDEAKEKWAAWFKNYNCSNSTSLIKCVTNVKTLKGLHSWKHNTSEAKIPTELPSGPCHDESDDSWPHKISHSLKEWFSSLNKVIPKSKELTKNKSDKGD</sequence>